<organism evidence="3 4">
    <name type="scientific">Helobdella robusta</name>
    <name type="common">Californian leech</name>
    <dbReference type="NCBI Taxonomy" id="6412"/>
    <lineage>
        <taxon>Eukaryota</taxon>
        <taxon>Metazoa</taxon>
        <taxon>Spiralia</taxon>
        <taxon>Lophotrochozoa</taxon>
        <taxon>Annelida</taxon>
        <taxon>Clitellata</taxon>
        <taxon>Hirudinea</taxon>
        <taxon>Rhynchobdellida</taxon>
        <taxon>Glossiphoniidae</taxon>
        <taxon>Helobdella</taxon>
    </lineage>
</organism>
<dbReference type="InParanoid" id="T1F981"/>
<dbReference type="RefSeq" id="XP_009021063.1">
    <property type="nucleotide sequence ID" value="XM_009022815.1"/>
</dbReference>
<feature type="chain" id="PRO_5010980363" description="Antistasin-like domain-containing protein" evidence="1">
    <location>
        <begin position="24"/>
        <end position="272"/>
    </location>
</feature>
<feature type="signal peptide" evidence="1">
    <location>
        <begin position="1"/>
        <end position="23"/>
    </location>
</feature>
<evidence type="ECO:0000313" key="3">
    <source>
        <dbReference type="EnsemblMetazoa" id="HelroP175388"/>
    </source>
</evidence>
<gene>
    <name evidence="3" type="primary">20205380</name>
    <name evidence="2" type="ORF">HELRODRAFT_175388</name>
</gene>
<proteinExistence type="predicted"/>
<dbReference type="Proteomes" id="UP000015101">
    <property type="component" value="Unassembled WGS sequence"/>
</dbReference>
<name>T1F981_HELRO</name>
<dbReference type="GeneID" id="20205380"/>
<keyword evidence="4" id="KW-1185">Reference proteome</keyword>
<dbReference type="EMBL" id="AMQM01005240">
    <property type="status" value="NOT_ANNOTATED_CDS"/>
    <property type="molecule type" value="Genomic_DNA"/>
</dbReference>
<evidence type="ECO:0000256" key="1">
    <source>
        <dbReference type="SAM" id="SignalP"/>
    </source>
</evidence>
<reference evidence="3" key="3">
    <citation type="submission" date="2015-06" db="UniProtKB">
        <authorList>
            <consortium name="EnsemblMetazoa"/>
        </authorList>
    </citation>
    <scope>IDENTIFICATION</scope>
</reference>
<dbReference type="CTD" id="20205380"/>
<dbReference type="OrthoDB" id="6223661at2759"/>
<keyword evidence="1" id="KW-0732">Signal</keyword>
<reference evidence="2 4" key="2">
    <citation type="journal article" date="2013" name="Nature">
        <title>Insights into bilaterian evolution from three spiralian genomes.</title>
        <authorList>
            <person name="Simakov O."/>
            <person name="Marletaz F."/>
            <person name="Cho S.J."/>
            <person name="Edsinger-Gonzales E."/>
            <person name="Havlak P."/>
            <person name="Hellsten U."/>
            <person name="Kuo D.H."/>
            <person name="Larsson T."/>
            <person name="Lv J."/>
            <person name="Arendt D."/>
            <person name="Savage R."/>
            <person name="Osoegawa K."/>
            <person name="de Jong P."/>
            <person name="Grimwood J."/>
            <person name="Chapman J.A."/>
            <person name="Shapiro H."/>
            <person name="Aerts A."/>
            <person name="Otillar R.P."/>
            <person name="Terry A.Y."/>
            <person name="Boore J.L."/>
            <person name="Grigoriev I.V."/>
            <person name="Lindberg D.R."/>
            <person name="Seaver E.C."/>
            <person name="Weisblat D.A."/>
            <person name="Putnam N.H."/>
            <person name="Rokhsar D.S."/>
        </authorList>
    </citation>
    <scope>NUCLEOTIDE SEQUENCE</scope>
</reference>
<sequence length="272" mass="30287">MFPNAIVVVSAVLLLLAVVGLDGEPLCSTCPPSNRMNCHVPITYNPDPIKKDCYCSYCSTLCYERNSICPRGQTCRMVDCPNGVPDCKTAECVPEYCPNCPPLTSMPCDLRLNYNPDPGNGTCLCLFCMTRCFDRLDPCPIGTTCKMTSTNCPPKGLTGCLTAECVPFTGCEKKECVNQCPRQGYIRDRNGCETCTCENPCLEFIKRYFRDVQQRSSMNFANRWVLRSALNFVSDGEVDREGGREFQRKGPEKANADLFDECVKKDLAASRE</sequence>
<accession>T1F981</accession>
<dbReference type="KEGG" id="hro:HELRODRAFT_175388"/>
<dbReference type="EMBL" id="KB096864">
    <property type="protein sequence ID" value="ESO00892.1"/>
    <property type="molecule type" value="Genomic_DNA"/>
</dbReference>
<evidence type="ECO:0000313" key="4">
    <source>
        <dbReference type="Proteomes" id="UP000015101"/>
    </source>
</evidence>
<dbReference type="AlphaFoldDB" id="T1F981"/>
<dbReference type="HOGENOM" id="CLU_1024067_0_0_1"/>
<evidence type="ECO:0008006" key="5">
    <source>
        <dbReference type="Google" id="ProtNLM"/>
    </source>
</evidence>
<reference evidence="4" key="1">
    <citation type="submission" date="2012-12" db="EMBL/GenBank/DDBJ databases">
        <authorList>
            <person name="Hellsten U."/>
            <person name="Grimwood J."/>
            <person name="Chapman J.A."/>
            <person name="Shapiro H."/>
            <person name="Aerts A."/>
            <person name="Otillar R.P."/>
            <person name="Terry A.Y."/>
            <person name="Boore J.L."/>
            <person name="Simakov O."/>
            <person name="Marletaz F."/>
            <person name="Cho S.-J."/>
            <person name="Edsinger-Gonzales E."/>
            <person name="Havlak P."/>
            <person name="Kuo D.-H."/>
            <person name="Larsson T."/>
            <person name="Lv J."/>
            <person name="Arendt D."/>
            <person name="Savage R."/>
            <person name="Osoegawa K."/>
            <person name="de Jong P."/>
            <person name="Lindberg D.R."/>
            <person name="Seaver E.C."/>
            <person name="Weisblat D.A."/>
            <person name="Putnam N.H."/>
            <person name="Grigoriev I.V."/>
            <person name="Rokhsar D.S."/>
        </authorList>
    </citation>
    <scope>NUCLEOTIDE SEQUENCE</scope>
</reference>
<evidence type="ECO:0000313" key="2">
    <source>
        <dbReference type="EMBL" id="ESO00892.1"/>
    </source>
</evidence>
<dbReference type="EnsemblMetazoa" id="HelroT175388">
    <property type="protein sequence ID" value="HelroP175388"/>
    <property type="gene ID" value="HelroG175388"/>
</dbReference>
<dbReference type="PANTHER" id="PTHR10725:SF74">
    <property type="entry name" value="ERAP1-LIKE C-TERMINAL DOMAIN-CONTAINING PROTEIN"/>
    <property type="match status" value="1"/>
</dbReference>
<protein>
    <recommendedName>
        <fullName evidence="5">Antistasin-like domain-containing protein</fullName>
    </recommendedName>
</protein>
<dbReference type="PANTHER" id="PTHR10725">
    <property type="entry name" value="THAP DOMAIN-CONTAINING PROTEIN 9"/>
    <property type="match status" value="1"/>
</dbReference>